<dbReference type="Gene3D" id="3.40.50.2000">
    <property type="entry name" value="Glycogen Phosphorylase B"/>
    <property type="match status" value="2"/>
</dbReference>
<dbReference type="PANTHER" id="PTHR30160">
    <property type="entry name" value="TETRAACYLDISACCHARIDE 4'-KINASE-RELATED"/>
    <property type="match status" value="1"/>
</dbReference>
<dbReference type="InterPro" id="IPR051199">
    <property type="entry name" value="LPS_LOS_Heptosyltrfase"/>
</dbReference>
<name>A0A382I5F3_9ZZZZ</name>
<reference evidence="3" key="1">
    <citation type="submission" date="2018-05" db="EMBL/GenBank/DDBJ databases">
        <authorList>
            <person name="Lanie J.A."/>
            <person name="Ng W.-L."/>
            <person name="Kazmierczak K.M."/>
            <person name="Andrzejewski T.M."/>
            <person name="Davidsen T.M."/>
            <person name="Wayne K.J."/>
            <person name="Tettelin H."/>
            <person name="Glass J.I."/>
            <person name="Rusch D."/>
            <person name="Podicherti R."/>
            <person name="Tsui H.-C.T."/>
            <person name="Winkler M.E."/>
        </authorList>
    </citation>
    <scope>NUCLEOTIDE SEQUENCE</scope>
</reference>
<gene>
    <name evidence="3" type="ORF">METZ01_LOCUS247343</name>
</gene>
<evidence type="ECO:0000256" key="1">
    <source>
        <dbReference type="ARBA" id="ARBA00022676"/>
    </source>
</evidence>
<evidence type="ECO:0008006" key="4">
    <source>
        <dbReference type="Google" id="ProtNLM"/>
    </source>
</evidence>
<evidence type="ECO:0000256" key="2">
    <source>
        <dbReference type="ARBA" id="ARBA00022679"/>
    </source>
</evidence>
<keyword evidence="2" id="KW-0808">Transferase</keyword>
<dbReference type="InterPro" id="IPR002201">
    <property type="entry name" value="Glyco_trans_9"/>
</dbReference>
<keyword evidence="1" id="KW-0328">Glycosyltransferase</keyword>
<dbReference type="GO" id="GO:0008713">
    <property type="term" value="F:ADP-heptose-lipopolysaccharide heptosyltransferase activity"/>
    <property type="evidence" value="ECO:0007669"/>
    <property type="project" value="TreeGrafter"/>
</dbReference>
<feature type="non-terminal residue" evidence="3">
    <location>
        <position position="1"/>
    </location>
</feature>
<sequence>QLLEGIEDIEFIIFDKSNLLKSLIKLSTQLRHRKFDILLHMHASMTANLVSCLVKATRKIGFDKERARDLQRFFCNETIAAKPRQHVMDGFFGFAEYLGIDSKQENWHLQIPESASAFAEKIIDHDKINCVISPCSSQRFGQKYNRSWSVENYLSVIDHLIKTYNIQVILTGGASAIELNYGNQISQHFKSQVKNLVNQTSLKELTALINKADFVICPDSGPAHIATAMKTKVIGLYAMSNPLRSGPYLSKDWVINAYPKAAKKLLNKEISELKWGYRIKEPEAMNLITPEEVIAKIDQLILQSY</sequence>
<dbReference type="AlphaFoldDB" id="A0A382I5F3"/>
<proteinExistence type="predicted"/>
<dbReference type="PANTHER" id="PTHR30160:SF21">
    <property type="entry name" value="LIPOPOLYSACCHARIDE CORE HEPTOSYLTRANSFERASE OPSX"/>
    <property type="match status" value="1"/>
</dbReference>
<organism evidence="3">
    <name type="scientific">marine metagenome</name>
    <dbReference type="NCBI Taxonomy" id="408172"/>
    <lineage>
        <taxon>unclassified sequences</taxon>
        <taxon>metagenomes</taxon>
        <taxon>ecological metagenomes</taxon>
    </lineage>
</organism>
<dbReference type="EMBL" id="UINC01065146">
    <property type="protein sequence ID" value="SVB94489.1"/>
    <property type="molecule type" value="Genomic_DNA"/>
</dbReference>
<dbReference type="GO" id="GO:0005829">
    <property type="term" value="C:cytosol"/>
    <property type="evidence" value="ECO:0007669"/>
    <property type="project" value="TreeGrafter"/>
</dbReference>
<dbReference type="GO" id="GO:0009244">
    <property type="term" value="P:lipopolysaccharide core region biosynthetic process"/>
    <property type="evidence" value="ECO:0007669"/>
    <property type="project" value="TreeGrafter"/>
</dbReference>
<accession>A0A382I5F3</accession>
<protein>
    <recommendedName>
        <fullName evidence="4">Glycosyl transferase</fullName>
    </recommendedName>
</protein>
<dbReference type="CDD" id="cd03789">
    <property type="entry name" value="GT9_LPS_heptosyltransferase"/>
    <property type="match status" value="1"/>
</dbReference>
<dbReference type="Pfam" id="PF01075">
    <property type="entry name" value="Glyco_transf_9"/>
    <property type="match status" value="1"/>
</dbReference>
<evidence type="ECO:0000313" key="3">
    <source>
        <dbReference type="EMBL" id="SVB94489.1"/>
    </source>
</evidence>
<dbReference type="SUPFAM" id="SSF53756">
    <property type="entry name" value="UDP-Glycosyltransferase/glycogen phosphorylase"/>
    <property type="match status" value="1"/>
</dbReference>